<dbReference type="STRING" id="660517.SAMN04487946_102173"/>
<dbReference type="SUPFAM" id="SSF54001">
    <property type="entry name" value="Cysteine proteinases"/>
    <property type="match status" value="1"/>
</dbReference>
<protein>
    <recommendedName>
        <fullName evidence="3">Transglutaminase-like domain-containing protein</fullName>
    </recommendedName>
</protein>
<evidence type="ECO:0000313" key="5">
    <source>
        <dbReference type="Proteomes" id="UP000199170"/>
    </source>
</evidence>
<evidence type="ECO:0000256" key="1">
    <source>
        <dbReference type="SAM" id="MobiDB-lite"/>
    </source>
</evidence>
<dbReference type="PANTHER" id="PTHR42736:SF1">
    <property type="entry name" value="PROTEIN-GLUTAMINE GAMMA-GLUTAMYLTRANSFERASE"/>
    <property type="match status" value="1"/>
</dbReference>
<gene>
    <name evidence="4" type="ORF">SAMN04487946_102173</name>
</gene>
<sequence>MRVSRLTSALRPHRRTLASARSAWPRVLALLAGVGLLSAVLSVLYGITNVVGGTAWLALAALLAFVGATAARDRSLETGLGVGGVLLVLGVGGHLLSLPDTYAAVTSLRVLRDLVVLVFGDLTLLRIVRADLWAVGIAPAPIFATWYLLLRRQYALAAWIGGLTLGFFLLTGDAGRTAALGGVTSALAVLGFGTLDRSGASWTQIRELGIVLAAAVVLARVARPVTAAVFSPSGDASFSGGTNAAGLTTVEGSLNEAAGRIDIRGTLSLSSTVRFTVTADRAALWHVAAYDRFTGDGWVRSGDPNDYDDSLRSPPGETETIEQRFEAETAVETMPAAWNPVSVGSDVASRTRVTALGGLQPTQSFAAEESYSVTSERPIRDPAALRDATGSIPDEIRDRYLQLPANTPGRIGRFAAELTADAETPFEKTVTIEQWLEDNREYSLDVTRPDGNVADAFVFRMDRGYCVYFATAMTVMLRTLDVPARFAVGYSTGQQVSETEWVVRGFNSHAWVEVYFPEIGWVAFDPTPSGPRQTVRQRRLQTVRQSNRSGVDTARTRLSAARSTATASDNATPTPAATGSATERATTTSTPPNQSRIDEQRGAVAADTAPVTLTPDSSSGTESESAVTRRSLLTDLSGPDGLALAAGAVGLALGASKVGLLQRGLRAVDRYWQPATDSPRQDVERAFDRVEAVLGRQYRSRRDGETRREYVAAVQQRGTRDDRLDRLVHLYEHAVYKGAVSRQRADEAREIATQISREASLLWRLRRGTDR</sequence>
<feature type="transmembrane region" description="Helical" evidence="2">
    <location>
        <begin position="23"/>
        <end position="47"/>
    </location>
</feature>
<feature type="domain" description="Transglutaminase-like" evidence="3">
    <location>
        <begin position="458"/>
        <end position="528"/>
    </location>
</feature>
<dbReference type="Proteomes" id="UP000199170">
    <property type="component" value="Unassembled WGS sequence"/>
</dbReference>
<feature type="compositionally biased region" description="Low complexity" evidence="1">
    <location>
        <begin position="556"/>
        <end position="582"/>
    </location>
</feature>
<feature type="transmembrane region" description="Helical" evidence="2">
    <location>
        <begin position="78"/>
        <end position="98"/>
    </location>
</feature>
<evidence type="ECO:0000259" key="3">
    <source>
        <dbReference type="SMART" id="SM00460"/>
    </source>
</evidence>
<feature type="transmembrane region" description="Helical" evidence="2">
    <location>
        <begin position="208"/>
        <end position="230"/>
    </location>
</feature>
<feature type="transmembrane region" description="Helical" evidence="2">
    <location>
        <begin position="178"/>
        <end position="196"/>
    </location>
</feature>
<feature type="region of interest" description="Disordered" evidence="1">
    <location>
        <begin position="526"/>
        <end position="628"/>
    </location>
</feature>
<feature type="compositionally biased region" description="Polar residues" evidence="1">
    <location>
        <begin position="614"/>
        <end position="628"/>
    </location>
</feature>
<dbReference type="Gene3D" id="3.10.620.30">
    <property type="match status" value="1"/>
</dbReference>
<dbReference type="RefSeq" id="WP_139175641.1">
    <property type="nucleotide sequence ID" value="NZ_FNPB01000002.1"/>
</dbReference>
<feature type="transmembrane region" description="Helical" evidence="2">
    <location>
        <begin position="154"/>
        <end position="172"/>
    </location>
</feature>
<proteinExistence type="predicted"/>
<dbReference type="Pfam" id="PF13559">
    <property type="entry name" value="DUF4129"/>
    <property type="match status" value="1"/>
</dbReference>
<feature type="compositionally biased region" description="Polar residues" evidence="1">
    <location>
        <begin position="583"/>
        <end position="595"/>
    </location>
</feature>
<evidence type="ECO:0000256" key="2">
    <source>
        <dbReference type="SAM" id="Phobius"/>
    </source>
</evidence>
<dbReference type="OrthoDB" id="18481at2157"/>
<evidence type="ECO:0000313" key="4">
    <source>
        <dbReference type="EMBL" id="SDX76210.1"/>
    </source>
</evidence>
<keyword evidence="2" id="KW-0472">Membrane</keyword>
<dbReference type="InterPro" id="IPR002931">
    <property type="entry name" value="Transglutaminase-like"/>
</dbReference>
<dbReference type="PANTHER" id="PTHR42736">
    <property type="entry name" value="PROTEIN-GLUTAMINE GAMMA-GLUTAMYLTRANSFERASE"/>
    <property type="match status" value="1"/>
</dbReference>
<keyword evidence="2" id="KW-1133">Transmembrane helix</keyword>
<dbReference type="Pfam" id="PF01841">
    <property type="entry name" value="Transglut_core"/>
    <property type="match status" value="1"/>
</dbReference>
<dbReference type="EMBL" id="FNPB01000002">
    <property type="protein sequence ID" value="SDX76210.1"/>
    <property type="molecule type" value="Genomic_DNA"/>
</dbReference>
<feature type="transmembrane region" description="Helical" evidence="2">
    <location>
        <begin position="53"/>
        <end position="71"/>
    </location>
</feature>
<accession>A0A1H3EC95</accession>
<name>A0A1H3EC95_9EURY</name>
<dbReference type="SMART" id="SM00460">
    <property type="entry name" value="TGc"/>
    <property type="match status" value="1"/>
</dbReference>
<dbReference type="InterPro" id="IPR025403">
    <property type="entry name" value="TgpA-like_C"/>
</dbReference>
<dbReference type="InterPro" id="IPR052901">
    <property type="entry name" value="Bact_TGase-like"/>
</dbReference>
<keyword evidence="2" id="KW-0812">Transmembrane</keyword>
<feature type="transmembrane region" description="Helical" evidence="2">
    <location>
        <begin position="132"/>
        <end position="149"/>
    </location>
</feature>
<reference evidence="5" key="1">
    <citation type="submission" date="2016-10" db="EMBL/GenBank/DDBJ databases">
        <authorList>
            <person name="Varghese N."/>
            <person name="Submissions S."/>
        </authorList>
    </citation>
    <scope>NUCLEOTIDE SEQUENCE [LARGE SCALE GENOMIC DNA]</scope>
    <source>
        <strain evidence="5">CGMCC 1.10118</strain>
    </source>
</reference>
<dbReference type="InterPro" id="IPR038765">
    <property type="entry name" value="Papain-like_cys_pep_sf"/>
</dbReference>
<dbReference type="AlphaFoldDB" id="A0A1H3EC95"/>
<keyword evidence="5" id="KW-1185">Reference proteome</keyword>
<organism evidence="4 5">
    <name type="scientific">Halobellus clavatus</name>
    <dbReference type="NCBI Taxonomy" id="660517"/>
    <lineage>
        <taxon>Archaea</taxon>
        <taxon>Methanobacteriati</taxon>
        <taxon>Methanobacteriota</taxon>
        <taxon>Stenosarchaea group</taxon>
        <taxon>Halobacteria</taxon>
        <taxon>Halobacteriales</taxon>
        <taxon>Haloferacaceae</taxon>
        <taxon>Halobellus</taxon>
    </lineage>
</organism>